<dbReference type="KEGG" id="pcon:B0A89_05080"/>
<dbReference type="EMBL" id="CP020612">
    <property type="protein sequence ID" value="ARJ69091.1"/>
    <property type="molecule type" value="Genomic_DNA"/>
</dbReference>
<feature type="compositionally biased region" description="Pro residues" evidence="1">
    <location>
        <begin position="1"/>
        <end position="15"/>
    </location>
</feature>
<reference evidence="2 3" key="1">
    <citation type="submission" date="2017-03" db="EMBL/GenBank/DDBJ databases">
        <title>Genome sequence of Paracoccus contaminans isolated from a water microcosm.</title>
        <authorList>
            <person name="Aurass P."/>
            <person name="Karste S."/>
            <person name="Trost E."/>
            <person name="Glaeser S.P."/>
            <person name="Kaempfer P."/>
            <person name="Flieger A."/>
        </authorList>
    </citation>
    <scope>NUCLEOTIDE SEQUENCE [LARGE SCALE GENOMIC DNA]</scope>
    <source>
        <strain evidence="3">RKI 16-01929T\LMG 29738T\CCM 8701T\CIP 111112T</strain>
    </source>
</reference>
<name>A0A1W6CW63_9RHOB</name>
<feature type="region of interest" description="Disordered" evidence="1">
    <location>
        <begin position="1"/>
        <end position="88"/>
    </location>
</feature>
<sequence>MSNPDPSRPASPPGPTAAQQREAIARSHEPDDIHGSEIAAAPLGTDAEAGSTGPASAAQRAHAEAMIRQNAPEASSGTAGKPDPAAKG</sequence>
<protein>
    <submittedName>
        <fullName evidence="2">Uncharacterized protein</fullName>
    </submittedName>
</protein>
<dbReference type="Proteomes" id="UP000193017">
    <property type="component" value="Chromosome"/>
</dbReference>
<organism evidence="2 3">
    <name type="scientific">Paracoccus contaminans</name>
    <dbReference type="NCBI Taxonomy" id="1945662"/>
    <lineage>
        <taxon>Bacteria</taxon>
        <taxon>Pseudomonadati</taxon>
        <taxon>Pseudomonadota</taxon>
        <taxon>Alphaproteobacteria</taxon>
        <taxon>Rhodobacterales</taxon>
        <taxon>Paracoccaceae</taxon>
        <taxon>Paracoccus</taxon>
    </lineage>
</organism>
<keyword evidence="3" id="KW-1185">Reference proteome</keyword>
<evidence type="ECO:0000313" key="3">
    <source>
        <dbReference type="Proteomes" id="UP000193017"/>
    </source>
</evidence>
<dbReference type="RefSeq" id="WP_085377208.1">
    <property type="nucleotide sequence ID" value="NZ_CP020612.1"/>
</dbReference>
<dbReference type="AlphaFoldDB" id="A0A1W6CW63"/>
<evidence type="ECO:0000256" key="1">
    <source>
        <dbReference type="SAM" id="MobiDB-lite"/>
    </source>
</evidence>
<feature type="compositionally biased region" description="Basic and acidic residues" evidence="1">
    <location>
        <begin position="23"/>
        <end position="35"/>
    </location>
</feature>
<gene>
    <name evidence="2" type="ORF">B0A89_05080</name>
</gene>
<proteinExistence type="predicted"/>
<accession>A0A1W6CW63</accession>
<evidence type="ECO:0000313" key="2">
    <source>
        <dbReference type="EMBL" id="ARJ69091.1"/>
    </source>
</evidence>